<name>A0A826CIT6_LISMN</name>
<evidence type="ECO:0000259" key="6">
    <source>
        <dbReference type="PROSITE" id="PS51900"/>
    </source>
</evidence>
<accession>A0A826CIT6</accession>
<dbReference type="GO" id="GO:0003677">
    <property type="term" value="F:DNA binding"/>
    <property type="evidence" value="ECO:0007669"/>
    <property type="project" value="UniProtKB-UniRule"/>
</dbReference>
<proteinExistence type="inferred from homology"/>
<dbReference type="Proteomes" id="UP000427828">
    <property type="component" value="Unassembled WGS sequence"/>
</dbReference>
<evidence type="ECO:0000313" key="7">
    <source>
        <dbReference type="EMBL" id="ECX6924115.1"/>
    </source>
</evidence>
<dbReference type="SUPFAM" id="SSF56349">
    <property type="entry name" value="DNA breaking-rejoining enzymes"/>
    <property type="match status" value="1"/>
</dbReference>
<evidence type="ECO:0000256" key="1">
    <source>
        <dbReference type="ARBA" id="ARBA00008857"/>
    </source>
</evidence>
<dbReference type="PROSITE" id="PS51898">
    <property type="entry name" value="TYR_RECOMBINASE"/>
    <property type="match status" value="1"/>
</dbReference>
<dbReference type="InterPro" id="IPR011010">
    <property type="entry name" value="DNA_brk_join_enz"/>
</dbReference>
<keyword evidence="2 4" id="KW-0238">DNA-binding</keyword>
<evidence type="ECO:0008006" key="9">
    <source>
        <dbReference type="Google" id="ProtNLM"/>
    </source>
</evidence>
<comment type="caution">
    <text evidence="7">The sequence shown here is derived from an EMBL/GenBank/DDBJ whole genome shotgun (WGS) entry which is preliminary data.</text>
</comment>
<feature type="domain" description="Core-binding (CB)" evidence="6">
    <location>
        <begin position="1"/>
        <end position="80"/>
    </location>
</feature>
<dbReference type="PANTHER" id="PTHR30349:SF41">
    <property type="entry name" value="INTEGRASE_RECOMBINASE PROTEIN MJ0367-RELATED"/>
    <property type="match status" value="1"/>
</dbReference>
<dbReference type="Pfam" id="PF00589">
    <property type="entry name" value="Phage_integrase"/>
    <property type="match status" value="1"/>
</dbReference>
<organism evidence="7 8">
    <name type="scientific">Listeria monocytogenes</name>
    <dbReference type="NCBI Taxonomy" id="1639"/>
    <lineage>
        <taxon>Bacteria</taxon>
        <taxon>Bacillati</taxon>
        <taxon>Bacillota</taxon>
        <taxon>Bacilli</taxon>
        <taxon>Bacillales</taxon>
        <taxon>Listeriaceae</taxon>
        <taxon>Listeria</taxon>
    </lineage>
</organism>
<evidence type="ECO:0000256" key="4">
    <source>
        <dbReference type="PROSITE-ProRule" id="PRU01248"/>
    </source>
</evidence>
<dbReference type="InterPro" id="IPR013762">
    <property type="entry name" value="Integrase-like_cat_sf"/>
</dbReference>
<dbReference type="RefSeq" id="WP_070286784.1">
    <property type="nucleotide sequence ID" value="NZ_JAATUG010000001.1"/>
</dbReference>
<sequence>MKDTDLLIKYRDYLYSKQLTDGTIDNNISIITRELFDKVVKIDITKVEYRKILSSMRNRLSKNTMYSYVNVIKRFYDYLIDFKFYNGKNPFSSAVVKITASKPKNVLYEDEILDIYKIFDMGDKTTGYQEFLFDFLYSTGIRLAEFINLNIYDFDFENRVITVVGKGNKERIVVYNESLEQTMLSYLKARQAIMKFHRKSHSYFLIDFNTGQRLKAARVYNEIIRVGDIVHRKIHPHMLRHSFATHLLENGCDLRYIQELLGHSSVSTTEIYTKVQLKQKQNTILKFHPRK</sequence>
<dbReference type="GO" id="GO:0015074">
    <property type="term" value="P:DNA integration"/>
    <property type="evidence" value="ECO:0007669"/>
    <property type="project" value="InterPro"/>
</dbReference>
<dbReference type="InterPro" id="IPR050090">
    <property type="entry name" value="Tyrosine_recombinase_XerCD"/>
</dbReference>
<protein>
    <recommendedName>
        <fullName evidence="9">Tyrosine-type recombinase/integrase</fullName>
    </recommendedName>
</protein>
<reference evidence="7 8" key="1">
    <citation type="submission" date="2018-06" db="EMBL/GenBank/DDBJ databases">
        <authorList>
            <consortium name="GenomeTrakr: Next Generation Sequencing Network for Food Pathogen Tracability"/>
        </authorList>
    </citation>
    <scope>NUCLEOTIDE SEQUENCE [LARGE SCALE GENOMIC DNA]</scope>
    <source>
        <strain evidence="7 8">FLAG-51482A</strain>
    </source>
</reference>
<gene>
    <name evidence="7" type="ORF">BCZ19_05500</name>
</gene>
<dbReference type="GO" id="GO:0006310">
    <property type="term" value="P:DNA recombination"/>
    <property type="evidence" value="ECO:0007669"/>
    <property type="project" value="UniProtKB-KW"/>
</dbReference>
<comment type="similarity">
    <text evidence="1">Belongs to the 'phage' integrase family.</text>
</comment>
<dbReference type="EMBL" id="AALAQH010000002">
    <property type="protein sequence ID" value="ECX6924115.1"/>
    <property type="molecule type" value="Genomic_DNA"/>
</dbReference>
<dbReference type="InterPro" id="IPR044068">
    <property type="entry name" value="CB"/>
</dbReference>
<dbReference type="PANTHER" id="PTHR30349">
    <property type="entry name" value="PHAGE INTEGRASE-RELATED"/>
    <property type="match status" value="1"/>
</dbReference>
<dbReference type="InterPro" id="IPR002104">
    <property type="entry name" value="Integrase_catalytic"/>
</dbReference>
<evidence type="ECO:0000256" key="3">
    <source>
        <dbReference type="ARBA" id="ARBA00023172"/>
    </source>
</evidence>
<evidence type="ECO:0000313" key="8">
    <source>
        <dbReference type="Proteomes" id="UP000427828"/>
    </source>
</evidence>
<dbReference type="AlphaFoldDB" id="A0A826CIT6"/>
<dbReference type="Gene3D" id="1.10.443.10">
    <property type="entry name" value="Intergrase catalytic core"/>
    <property type="match status" value="1"/>
</dbReference>
<keyword evidence="3" id="KW-0233">DNA recombination</keyword>
<evidence type="ECO:0000256" key="2">
    <source>
        <dbReference type="ARBA" id="ARBA00023125"/>
    </source>
</evidence>
<dbReference type="PROSITE" id="PS51900">
    <property type="entry name" value="CB"/>
    <property type="match status" value="1"/>
</dbReference>
<feature type="domain" description="Tyr recombinase" evidence="5">
    <location>
        <begin position="102"/>
        <end position="285"/>
    </location>
</feature>
<evidence type="ECO:0000259" key="5">
    <source>
        <dbReference type="PROSITE" id="PS51898"/>
    </source>
</evidence>